<name>A0A8J4PLV3_9MYCE</name>
<dbReference type="SUPFAM" id="SSF103481">
    <property type="entry name" value="Multidrug resistance efflux transporter EmrE"/>
    <property type="match status" value="1"/>
</dbReference>
<proteinExistence type="predicted"/>
<dbReference type="Pfam" id="PF16913">
    <property type="entry name" value="PUNUT"/>
    <property type="match status" value="1"/>
</dbReference>
<feature type="region of interest" description="Disordered" evidence="1">
    <location>
        <begin position="392"/>
        <end position="411"/>
    </location>
</feature>
<feature type="transmembrane region" description="Helical" evidence="2">
    <location>
        <begin position="212"/>
        <end position="229"/>
    </location>
</feature>
<dbReference type="InterPro" id="IPR026505">
    <property type="entry name" value="Solute_c_fam_35_mem_F3/F4"/>
</dbReference>
<accession>A0A8J4PLV3</accession>
<evidence type="ECO:0000256" key="1">
    <source>
        <dbReference type="SAM" id="MobiDB-lite"/>
    </source>
</evidence>
<keyword evidence="4" id="KW-1185">Reference proteome</keyword>
<organism evidence="3 4">
    <name type="scientific">Polysphondylium violaceum</name>
    <dbReference type="NCBI Taxonomy" id="133409"/>
    <lineage>
        <taxon>Eukaryota</taxon>
        <taxon>Amoebozoa</taxon>
        <taxon>Evosea</taxon>
        <taxon>Eumycetozoa</taxon>
        <taxon>Dictyostelia</taxon>
        <taxon>Dictyosteliales</taxon>
        <taxon>Dictyosteliaceae</taxon>
        <taxon>Polysphondylium</taxon>
    </lineage>
</organism>
<dbReference type="InterPro" id="IPR037185">
    <property type="entry name" value="EmrE-like"/>
</dbReference>
<dbReference type="PANTHER" id="PTHR19346">
    <property type="entry name" value="SUGAR PHOSPHATE TRANSPORTER DOMAIN-CONTAINING PROTEIN"/>
    <property type="match status" value="1"/>
</dbReference>
<protein>
    <recommendedName>
        <fullName evidence="5">EamA domain-containing protein</fullName>
    </recommendedName>
</protein>
<feature type="transmembrane region" description="Helical" evidence="2">
    <location>
        <begin position="34"/>
        <end position="53"/>
    </location>
</feature>
<dbReference type="AlphaFoldDB" id="A0A8J4PLV3"/>
<feature type="transmembrane region" description="Helical" evidence="2">
    <location>
        <begin position="276"/>
        <end position="297"/>
    </location>
</feature>
<feature type="transmembrane region" description="Helical" evidence="2">
    <location>
        <begin position="241"/>
        <end position="264"/>
    </location>
</feature>
<sequence>MIENDINDYEDIPIIRLKDGDHPPQSKPGVLKRFLSIFLVISIAVLMALISELGQSLLFTYPKPFMFNFFNTLYLILSFPIELAMLYHDLKKKKEKISKDGYRYINSNDDDEDREKIPLSLWEYYKQQFHIVITIDSQGKQVEKGISLKKTMIISIFMSVFLVGSTYLMMRALPLCEVSLSSVLFQSATLFVFVLSILLLKEKITIWKTIPVVLFMAGVVGITLAESGSKGLAQNYPHQTLGIVLNIVTAICWAFYEVLTAKFFGEANRTVMNTYLSMAGLFNLIAGIPILVILNYTDIEPFEIPDSKTIGLIILIGFIGFAMAYLIAWGLALTSPLYIRSGELMSIPFTLVADITIRHQPFPLTAIPGYFCIVVGFIFSIWVENKSKNATPHQQPIEKKDKEIQDNSRNI</sequence>
<dbReference type="Gene3D" id="1.10.3730.20">
    <property type="match status" value="1"/>
</dbReference>
<gene>
    <name evidence="3" type="ORF">CYY_009348</name>
</gene>
<reference evidence="3" key="1">
    <citation type="submission" date="2020-01" db="EMBL/GenBank/DDBJ databases">
        <title>Development of genomics and gene disruption for Polysphondylium violaceum indicates a role for the polyketide synthase stlB in stalk morphogenesis.</title>
        <authorList>
            <person name="Narita B."/>
            <person name="Kawabe Y."/>
            <person name="Kin K."/>
            <person name="Saito T."/>
            <person name="Gibbs R."/>
            <person name="Kuspa A."/>
            <person name="Muzny D."/>
            <person name="Queller D."/>
            <person name="Richards S."/>
            <person name="Strassman J."/>
            <person name="Sucgang R."/>
            <person name="Worley K."/>
            <person name="Schaap P."/>
        </authorList>
    </citation>
    <scope>NUCLEOTIDE SEQUENCE</scope>
    <source>
        <strain evidence="3">QSvi11</strain>
    </source>
</reference>
<feature type="transmembrane region" description="Helical" evidence="2">
    <location>
        <begin position="367"/>
        <end position="383"/>
    </location>
</feature>
<dbReference type="PANTHER" id="PTHR19346:SF4">
    <property type="entry name" value="SUGAR PHOSPHATE TRANSPORTER DOMAIN-CONTAINING PROTEIN"/>
    <property type="match status" value="1"/>
</dbReference>
<evidence type="ECO:0000313" key="4">
    <source>
        <dbReference type="Proteomes" id="UP000695562"/>
    </source>
</evidence>
<evidence type="ECO:0008006" key="5">
    <source>
        <dbReference type="Google" id="ProtNLM"/>
    </source>
</evidence>
<evidence type="ECO:0000313" key="3">
    <source>
        <dbReference type="EMBL" id="KAF2069333.1"/>
    </source>
</evidence>
<dbReference type="Proteomes" id="UP000695562">
    <property type="component" value="Unassembled WGS sequence"/>
</dbReference>
<feature type="transmembrane region" description="Helical" evidence="2">
    <location>
        <begin position="309"/>
        <end position="332"/>
    </location>
</feature>
<comment type="caution">
    <text evidence="3">The sequence shown here is derived from an EMBL/GenBank/DDBJ whole genome shotgun (WGS) entry which is preliminary data.</text>
</comment>
<feature type="transmembrane region" description="Helical" evidence="2">
    <location>
        <begin position="65"/>
        <end position="87"/>
    </location>
</feature>
<feature type="transmembrane region" description="Helical" evidence="2">
    <location>
        <begin position="151"/>
        <end position="170"/>
    </location>
</feature>
<keyword evidence="2" id="KW-1133">Transmembrane helix</keyword>
<feature type="transmembrane region" description="Helical" evidence="2">
    <location>
        <begin position="182"/>
        <end position="200"/>
    </location>
</feature>
<dbReference type="EMBL" id="AJWJ01000685">
    <property type="protein sequence ID" value="KAF2069333.1"/>
    <property type="molecule type" value="Genomic_DNA"/>
</dbReference>
<feature type="compositionally biased region" description="Basic and acidic residues" evidence="1">
    <location>
        <begin position="396"/>
        <end position="411"/>
    </location>
</feature>
<evidence type="ECO:0000256" key="2">
    <source>
        <dbReference type="SAM" id="Phobius"/>
    </source>
</evidence>
<keyword evidence="2" id="KW-0472">Membrane</keyword>
<dbReference type="OrthoDB" id="18137at2759"/>
<keyword evidence="2" id="KW-0812">Transmembrane</keyword>